<keyword evidence="1" id="KW-1133">Transmembrane helix</keyword>
<name>A0A1B0BVL2_9MUSC</name>
<protein>
    <submittedName>
        <fullName evidence="2">Uncharacterized protein</fullName>
    </submittedName>
</protein>
<dbReference type="EnsemblMetazoa" id="GPPI041878-RA">
    <property type="protein sequence ID" value="GPPI041878-PA"/>
    <property type="gene ID" value="GPPI041878"/>
</dbReference>
<dbReference type="VEuPathDB" id="VectorBase:GPPI041878"/>
<proteinExistence type="predicted"/>
<sequence length="62" mass="6866">MLLAISFLYAVSYIKQIFFVLIIHTQSAVQRYFAHYSVTSKFDNGDGVGGSDAYGNAITAFH</sequence>
<evidence type="ECO:0000313" key="2">
    <source>
        <dbReference type="EnsemblMetazoa" id="GPPI041879-PA"/>
    </source>
</evidence>
<dbReference type="AlphaFoldDB" id="A0A1B0BVL2"/>
<keyword evidence="3" id="KW-1185">Reference proteome</keyword>
<feature type="transmembrane region" description="Helical" evidence="1">
    <location>
        <begin position="6"/>
        <end position="23"/>
    </location>
</feature>
<reference evidence="3" key="1">
    <citation type="submission" date="2015-01" db="EMBL/GenBank/DDBJ databases">
        <authorList>
            <person name="Aksoy S."/>
            <person name="Warren W."/>
            <person name="Wilson R.K."/>
        </authorList>
    </citation>
    <scope>NUCLEOTIDE SEQUENCE [LARGE SCALE GENOMIC DNA]</scope>
    <source>
        <strain evidence="3">IAEA</strain>
    </source>
</reference>
<evidence type="ECO:0000256" key="1">
    <source>
        <dbReference type="SAM" id="Phobius"/>
    </source>
</evidence>
<dbReference type="VEuPathDB" id="VectorBase:GPPI041879"/>
<organism evidence="2 3">
    <name type="scientific">Glossina palpalis gambiensis</name>
    <dbReference type="NCBI Taxonomy" id="67801"/>
    <lineage>
        <taxon>Eukaryota</taxon>
        <taxon>Metazoa</taxon>
        <taxon>Ecdysozoa</taxon>
        <taxon>Arthropoda</taxon>
        <taxon>Hexapoda</taxon>
        <taxon>Insecta</taxon>
        <taxon>Pterygota</taxon>
        <taxon>Neoptera</taxon>
        <taxon>Endopterygota</taxon>
        <taxon>Diptera</taxon>
        <taxon>Brachycera</taxon>
        <taxon>Muscomorpha</taxon>
        <taxon>Hippoboscoidea</taxon>
        <taxon>Glossinidae</taxon>
        <taxon>Glossina</taxon>
    </lineage>
</organism>
<keyword evidence="1" id="KW-0472">Membrane</keyword>
<reference evidence="2" key="2">
    <citation type="submission" date="2020-05" db="UniProtKB">
        <authorList>
            <consortium name="EnsemblMetazoa"/>
        </authorList>
    </citation>
    <scope>IDENTIFICATION</scope>
    <source>
        <strain evidence="2">IAEA</strain>
    </source>
</reference>
<dbReference type="EMBL" id="JXJN01021346">
    <property type="status" value="NOT_ANNOTATED_CDS"/>
    <property type="molecule type" value="Genomic_DNA"/>
</dbReference>
<evidence type="ECO:0000313" key="3">
    <source>
        <dbReference type="Proteomes" id="UP000092460"/>
    </source>
</evidence>
<accession>A0A1B0BVL2</accession>
<dbReference type="Proteomes" id="UP000092460">
    <property type="component" value="Unassembled WGS sequence"/>
</dbReference>
<keyword evidence="1" id="KW-0812">Transmembrane</keyword>
<dbReference type="EnsemblMetazoa" id="GPPI041879-RA">
    <property type="protein sequence ID" value="GPPI041879-PA"/>
    <property type="gene ID" value="GPPI041879"/>
</dbReference>